<dbReference type="Pfam" id="PF03591">
    <property type="entry name" value="AzlC"/>
    <property type="match status" value="1"/>
</dbReference>
<protein>
    <submittedName>
        <fullName evidence="10">AzlC protein</fullName>
    </submittedName>
</protein>
<comment type="similarity">
    <text evidence="2">Belongs to the AzlC family.</text>
</comment>
<evidence type="ECO:0000256" key="2">
    <source>
        <dbReference type="ARBA" id="ARBA00010735"/>
    </source>
</evidence>
<evidence type="ECO:0000256" key="3">
    <source>
        <dbReference type="ARBA" id="ARBA00022448"/>
    </source>
</evidence>
<dbReference type="InterPro" id="IPR011606">
    <property type="entry name" value="Brnchd-chn_aa_trnsp_permease"/>
</dbReference>
<keyword evidence="6 8" id="KW-1133">Transmembrane helix</keyword>
<dbReference type="GO" id="GO:0005886">
    <property type="term" value="C:plasma membrane"/>
    <property type="evidence" value="ECO:0007669"/>
    <property type="project" value="UniProtKB-SubCell"/>
</dbReference>
<dbReference type="EMBL" id="FXUV01000035">
    <property type="protein sequence ID" value="SMQ12875.1"/>
    <property type="molecule type" value="Genomic_DNA"/>
</dbReference>
<dbReference type="AlphaFoldDB" id="A0A238TC73"/>
<keyword evidence="4" id="KW-1003">Cell membrane</keyword>
<evidence type="ECO:0000256" key="7">
    <source>
        <dbReference type="ARBA" id="ARBA00023136"/>
    </source>
</evidence>
<dbReference type="OrthoDB" id="3177005at2"/>
<name>A0A238TC73_9NEIS</name>
<dbReference type="PANTHER" id="PTHR34979:SF1">
    <property type="entry name" value="INNER MEMBRANE PROTEIN YGAZ"/>
    <property type="match status" value="1"/>
</dbReference>
<evidence type="ECO:0000256" key="8">
    <source>
        <dbReference type="SAM" id="Phobius"/>
    </source>
</evidence>
<dbReference type="GO" id="GO:1903785">
    <property type="term" value="P:L-valine transmembrane transport"/>
    <property type="evidence" value="ECO:0007669"/>
    <property type="project" value="TreeGrafter"/>
</dbReference>
<reference evidence="9" key="1">
    <citation type="submission" date="2017-05" db="EMBL/GenBank/DDBJ databases">
        <authorList>
            <person name="Song R."/>
            <person name="Chenine A.L."/>
            <person name="Ruprecht R.M."/>
        </authorList>
    </citation>
    <scope>NUCLEOTIDE SEQUENCE</scope>
    <source>
        <strain evidence="9">Kingella_eburonensis</strain>
    </source>
</reference>
<keyword evidence="11" id="KW-1185">Reference proteome</keyword>
<keyword evidence="7 8" id="KW-0472">Membrane</keyword>
<evidence type="ECO:0000256" key="6">
    <source>
        <dbReference type="ARBA" id="ARBA00022989"/>
    </source>
</evidence>
<feature type="transmembrane region" description="Helical" evidence="8">
    <location>
        <begin position="131"/>
        <end position="149"/>
    </location>
</feature>
<evidence type="ECO:0000313" key="9">
    <source>
        <dbReference type="EMBL" id="SMQ12875.1"/>
    </source>
</evidence>
<dbReference type="PANTHER" id="PTHR34979">
    <property type="entry name" value="INNER MEMBRANE PROTEIN YGAZ"/>
    <property type="match status" value="1"/>
</dbReference>
<comment type="subcellular location">
    <subcellularLocation>
        <location evidence="1">Cell membrane</location>
        <topology evidence="1">Multi-pass membrane protein</topology>
    </subcellularLocation>
</comment>
<accession>A0A238TC73</accession>
<evidence type="ECO:0000256" key="1">
    <source>
        <dbReference type="ARBA" id="ARBA00004651"/>
    </source>
</evidence>
<feature type="transmembrane region" description="Helical" evidence="8">
    <location>
        <begin position="20"/>
        <end position="53"/>
    </location>
</feature>
<sequence length="162" mass="17867">MSVLETCMMMGLNFAGSSEFAAVGLWASLLPIVMIIAMTAMINSCHILMGAAFVPYLHEMPLRKVLPALFVMVDESWVMGIADAKKREQEGLPPFSYPYYLGTALTLWVFWVSCGFIGSLIGPILGNVSKFGFSMAFPAVFLVLIRGMWRGFQAEIPRLPTC</sequence>
<evidence type="ECO:0000256" key="5">
    <source>
        <dbReference type="ARBA" id="ARBA00022692"/>
    </source>
</evidence>
<dbReference type="Proteomes" id="UP000215450">
    <property type="component" value="Unassembled WGS sequence"/>
</dbReference>
<reference evidence="10 11" key="2">
    <citation type="submission" date="2017-06" db="EMBL/GenBank/DDBJ databases">
        <authorList>
            <person name="Kim H.J."/>
            <person name="Triplett B.A."/>
        </authorList>
    </citation>
    <scope>NUCLEOTIDE SEQUENCE [LARGE SCALE GENOMIC DNA]</scope>
    <source>
        <strain evidence="10">Kingella_eburonensis</strain>
    </source>
</reference>
<keyword evidence="5 8" id="KW-0812">Transmembrane</keyword>
<organism evidence="10 11">
    <name type="scientific">Kingella negevensis</name>
    <dbReference type="NCBI Taxonomy" id="1522312"/>
    <lineage>
        <taxon>Bacteria</taxon>
        <taxon>Pseudomonadati</taxon>
        <taxon>Pseudomonadota</taxon>
        <taxon>Betaproteobacteria</taxon>
        <taxon>Neisseriales</taxon>
        <taxon>Neisseriaceae</taxon>
        <taxon>Kingella</taxon>
    </lineage>
</organism>
<proteinExistence type="inferred from homology"/>
<dbReference type="EMBL" id="FXUV02000041">
    <property type="protein sequence ID" value="SNB77590.1"/>
    <property type="molecule type" value="Genomic_DNA"/>
</dbReference>
<keyword evidence="3" id="KW-0813">Transport</keyword>
<gene>
    <name evidence="9" type="ORF">KEBURONENSIS_01692</name>
    <name evidence="10" type="ORF">KEBURONENSIS_01728</name>
</gene>
<evidence type="ECO:0000256" key="4">
    <source>
        <dbReference type="ARBA" id="ARBA00022475"/>
    </source>
</evidence>
<evidence type="ECO:0000313" key="11">
    <source>
        <dbReference type="Proteomes" id="UP000215450"/>
    </source>
</evidence>
<evidence type="ECO:0000313" key="10">
    <source>
        <dbReference type="EMBL" id="SNB77590.1"/>
    </source>
</evidence>
<feature type="transmembrane region" description="Helical" evidence="8">
    <location>
        <begin position="105"/>
        <end position="125"/>
    </location>
</feature>